<dbReference type="AlphaFoldDB" id="A0A8D1YYL8"/>
<keyword evidence="5" id="KW-0812">Transmembrane</keyword>
<dbReference type="PANTHER" id="PTHR24366:SF158">
    <property type="entry name" value="PLATELET GLYCOPROTEIN IB ALPHA CHAIN-LIKE-RELATED"/>
    <property type="match status" value="1"/>
</dbReference>
<organism evidence="8 9">
    <name type="scientific">Sus scrofa</name>
    <name type="common">Pig</name>
    <dbReference type="NCBI Taxonomy" id="9823"/>
    <lineage>
        <taxon>Eukaryota</taxon>
        <taxon>Metazoa</taxon>
        <taxon>Chordata</taxon>
        <taxon>Craniata</taxon>
        <taxon>Vertebrata</taxon>
        <taxon>Euteleostomi</taxon>
        <taxon>Mammalia</taxon>
        <taxon>Eutheria</taxon>
        <taxon>Laurasiatheria</taxon>
        <taxon>Artiodactyla</taxon>
        <taxon>Suina</taxon>
        <taxon>Suidae</taxon>
        <taxon>Sus</taxon>
    </lineage>
</organism>
<dbReference type="SMART" id="SM00369">
    <property type="entry name" value="LRR_TYP"/>
    <property type="match status" value="6"/>
</dbReference>
<dbReference type="InterPro" id="IPR032675">
    <property type="entry name" value="LRR_dom_sf"/>
</dbReference>
<proteinExistence type="predicted"/>
<evidence type="ECO:0000313" key="9">
    <source>
        <dbReference type="Proteomes" id="UP000694725"/>
    </source>
</evidence>
<dbReference type="PRINTS" id="PR01217">
    <property type="entry name" value="PRICHEXTENSN"/>
</dbReference>
<evidence type="ECO:0000259" key="7">
    <source>
        <dbReference type="SMART" id="SM00082"/>
    </source>
</evidence>
<name>A0A8D1YYL8_PIG</name>
<dbReference type="InterPro" id="IPR003591">
    <property type="entry name" value="Leu-rich_rpt_typical-subtyp"/>
</dbReference>
<keyword evidence="2 6" id="KW-0732">Signal</keyword>
<evidence type="ECO:0000256" key="5">
    <source>
        <dbReference type="SAM" id="Phobius"/>
    </source>
</evidence>
<evidence type="ECO:0000256" key="1">
    <source>
        <dbReference type="ARBA" id="ARBA00022614"/>
    </source>
</evidence>
<protein>
    <recommendedName>
        <fullName evidence="7">LRRCT domain-containing protein</fullName>
    </recommendedName>
</protein>
<feature type="region of interest" description="Disordered" evidence="4">
    <location>
        <begin position="361"/>
        <end position="468"/>
    </location>
</feature>
<keyword evidence="5" id="KW-0472">Membrane</keyword>
<evidence type="ECO:0000256" key="3">
    <source>
        <dbReference type="ARBA" id="ARBA00022737"/>
    </source>
</evidence>
<dbReference type="SMART" id="SM00082">
    <property type="entry name" value="LRRCT"/>
    <property type="match status" value="1"/>
</dbReference>
<dbReference type="Gene3D" id="3.80.10.10">
    <property type="entry name" value="Ribonuclease Inhibitor"/>
    <property type="match status" value="1"/>
</dbReference>
<dbReference type="PROSITE" id="PS51450">
    <property type="entry name" value="LRR"/>
    <property type="match status" value="2"/>
</dbReference>
<feature type="signal peptide" evidence="6">
    <location>
        <begin position="1"/>
        <end position="16"/>
    </location>
</feature>
<dbReference type="InterPro" id="IPR025875">
    <property type="entry name" value="Leu-rich_rpt_4"/>
</dbReference>
<reference evidence="8" key="1">
    <citation type="submission" date="2025-08" db="UniProtKB">
        <authorList>
            <consortium name="Ensembl"/>
        </authorList>
    </citation>
    <scope>IDENTIFICATION</scope>
</reference>
<dbReference type="SMART" id="SM00364">
    <property type="entry name" value="LRR_BAC"/>
    <property type="match status" value="4"/>
</dbReference>
<dbReference type="Pfam" id="PF12799">
    <property type="entry name" value="LRR_4"/>
    <property type="match status" value="1"/>
</dbReference>
<dbReference type="Proteomes" id="UP000694725">
    <property type="component" value="Unplaced"/>
</dbReference>
<dbReference type="Pfam" id="PF13855">
    <property type="entry name" value="LRR_8"/>
    <property type="match status" value="1"/>
</dbReference>
<keyword evidence="1" id="KW-0433">Leucine-rich repeat</keyword>
<feature type="transmembrane region" description="Helical" evidence="5">
    <location>
        <begin position="528"/>
        <end position="552"/>
    </location>
</feature>
<feature type="chain" id="PRO_5034242669" description="LRRCT domain-containing protein" evidence="6">
    <location>
        <begin position="17"/>
        <end position="641"/>
    </location>
</feature>
<dbReference type="InterPro" id="IPR000483">
    <property type="entry name" value="Cys-rich_flank_reg_C"/>
</dbReference>
<dbReference type="SUPFAM" id="SSF52058">
    <property type="entry name" value="L domain-like"/>
    <property type="match status" value="1"/>
</dbReference>
<sequence>MPLLLLLLLLPGPSHPHSICEVTKVASQVEMNCENKTLKAPPPDLEAETTNLHLGENPLGTFSTSSLVYLPRLTQLHLGKCQLTRLQVDGKLPRLETLRLAHNKLKSLPSLGQALPALVTLDVSFNELASLSPGVLDGLSHLQELYLRGNRLKTLPPGLLAPTPKLKKLNLAENQLKELPPGLLDGLEEPDTLYLQGNWLRTIPEGFFGSHLLPFAFLHDNPWLCDCAILYFTRWLQTNNVYEWKEGVDVKVMTPNVRSVRCSNSDPAEFVYTYKGEGCPTLSPEDSLDYDVYDDEVPAAKAAPASTSSRHTWAPTTSWGLLYSAPTTPLHNHTPYSPSTEEEATAPRAAGTTMSFATLELSPEPLTTTPEPLTTTPEPLTTTPEPLTTTPEPLTTTPEPLTTTPEPLTTTPEPLTTTPEPLTTTPEPLTTTPEPLTTTPEPLTTTPEPLTTTPEPTTPTALEPRTTLKAPEPTIFLTSTGLPSALEFTVTTSSEYVNLSKSFGLAPENLDSSRNDPFLNLDSCCLSLVFYVLGLLWLLFSSLILILLLIWVRQVKPQALATATHTTHLELQRERQVTVPRAWLLSLQGSLPTFRSSLFLWVRPNGRVGPLLRGRRPSALSQARGQDLLGTVGFRYSGHSL</sequence>
<keyword evidence="3" id="KW-0677">Repeat</keyword>
<dbReference type="PANTHER" id="PTHR24366">
    <property type="entry name" value="IG(IMMUNOGLOBULIN) AND LRR(LEUCINE RICH REPEAT) DOMAINS"/>
    <property type="match status" value="1"/>
</dbReference>
<evidence type="ECO:0000313" key="8">
    <source>
        <dbReference type="Ensembl" id="ENSSSCP00065026300.1"/>
    </source>
</evidence>
<feature type="domain" description="LRRCT" evidence="7">
    <location>
        <begin position="221"/>
        <end position="280"/>
    </location>
</feature>
<evidence type="ECO:0000256" key="4">
    <source>
        <dbReference type="SAM" id="MobiDB-lite"/>
    </source>
</evidence>
<evidence type="ECO:0000256" key="2">
    <source>
        <dbReference type="ARBA" id="ARBA00022729"/>
    </source>
</evidence>
<dbReference type="Ensembl" id="ENSSSCT00065060709.1">
    <property type="protein sequence ID" value="ENSSSCP00065026300.1"/>
    <property type="gene ID" value="ENSSSCG00065044390.1"/>
</dbReference>
<keyword evidence="5" id="KW-1133">Transmembrane helix</keyword>
<evidence type="ECO:0000256" key="6">
    <source>
        <dbReference type="SAM" id="SignalP"/>
    </source>
</evidence>
<dbReference type="InterPro" id="IPR001611">
    <property type="entry name" value="Leu-rich_rpt"/>
</dbReference>
<accession>A0A8D1YYL8</accession>